<proteinExistence type="predicted"/>
<dbReference type="InterPro" id="IPR000821">
    <property type="entry name" value="Ala_racemase"/>
</dbReference>
<keyword evidence="2" id="KW-0663">Pyridoxal phosphate</keyword>
<dbReference type="Pfam" id="PF01168">
    <property type="entry name" value="Ala_racemase_N"/>
    <property type="match status" value="1"/>
</dbReference>
<name>A0A177L228_9BACI</name>
<evidence type="ECO:0000256" key="1">
    <source>
        <dbReference type="ARBA" id="ARBA00001933"/>
    </source>
</evidence>
<comment type="cofactor">
    <cofactor evidence="1">
        <name>pyridoxal 5'-phosphate</name>
        <dbReference type="ChEBI" id="CHEBI:597326"/>
    </cofactor>
</comment>
<keyword evidence="3" id="KW-0413">Isomerase</keyword>
<dbReference type="EMBL" id="LQWZ01000001">
    <property type="protein sequence ID" value="OAH59720.1"/>
    <property type="molecule type" value="Genomic_DNA"/>
</dbReference>
<dbReference type="CDD" id="cd06815">
    <property type="entry name" value="PLPDE_III_AR_like_1"/>
    <property type="match status" value="1"/>
</dbReference>
<dbReference type="AlphaFoldDB" id="A0A177L228"/>
<dbReference type="GO" id="GO:0030170">
    <property type="term" value="F:pyridoxal phosphate binding"/>
    <property type="evidence" value="ECO:0007669"/>
    <property type="project" value="TreeGrafter"/>
</dbReference>
<protein>
    <submittedName>
        <fullName evidence="5">Alanine racemase</fullName>
    </submittedName>
</protein>
<dbReference type="InterPro" id="IPR001608">
    <property type="entry name" value="Ala_racemase_N"/>
</dbReference>
<reference evidence="5 6" key="1">
    <citation type="submission" date="2016-01" db="EMBL/GenBank/DDBJ databases">
        <title>Investigation of taxonomic status of Bacillus aminovorans.</title>
        <authorList>
            <person name="Verma A."/>
            <person name="Pal Y."/>
            <person name="Krishnamurthi S."/>
        </authorList>
    </citation>
    <scope>NUCLEOTIDE SEQUENCE [LARGE SCALE GENOMIC DNA]</scope>
    <source>
        <strain evidence="5 6">DSM 4337</strain>
    </source>
</reference>
<dbReference type="Gene3D" id="3.20.20.10">
    <property type="entry name" value="Alanine racemase"/>
    <property type="match status" value="1"/>
</dbReference>
<gene>
    <name evidence="5" type="ORF">AWH48_00615</name>
</gene>
<dbReference type="SUPFAM" id="SSF51419">
    <property type="entry name" value="PLP-binding barrel"/>
    <property type="match status" value="1"/>
</dbReference>
<comment type="caution">
    <text evidence="5">The sequence shown here is derived from an EMBL/GenBank/DDBJ whole genome shotgun (WGS) entry which is preliminary data.</text>
</comment>
<evidence type="ECO:0000256" key="2">
    <source>
        <dbReference type="ARBA" id="ARBA00022898"/>
    </source>
</evidence>
<dbReference type="GO" id="GO:0005829">
    <property type="term" value="C:cytosol"/>
    <property type="evidence" value="ECO:0007669"/>
    <property type="project" value="TreeGrafter"/>
</dbReference>
<dbReference type="OrthoDB" id="504078at2"/>
<dbReference type="Proteomes" id="UP000077271">
    <property type="component" value="Unassembled WGS sequence"/>
</dbReference>
<dbReference type="PANTHER" id="PTHR30511:SF3">
    <property type="entry name" value="LYSINE RACEMASE"/>
    <property type="match status" value="1"/>
</dbReference>
<evidence type="ECO:0000313" key="5">
    <source>
        <dbReference type="EMBL" id="OAH59720.1"/>
    </source>
</evidence>
<dbReference type="InterPro" id="IPR029066">
    <property type="entry name" value="PLP-binding_barrel"/>
</dbReference>
<accession>A0A177L228</accession>
<dbReference type="PANTHER" id="PTHR30511">
    <property type="entry name" value="ALANINE RACEMASE"/>
    <property type="match status" value="1"/>
</dbReference>
<dbReference type="GO" id="GO:0008784">
    <property type="term" value="F:alanine racemase activity"/>
    <property type="evidence" value="ECO:0007669"/>
    <property type="project" value="TreeGrafter"/>
</dbReference>
<evidence type="ECO:0000256" key="3">
    <source>
        <dbReference type="ARBA" id="ARBA00023235"/>
    </source>
</evidence>
<feature type="domain" description="Alanine racemase N-terminal" evidence="4">
    <location>
        <begin position="7"/>
        <end position="225"/>
    </location>
</feature>
<evidence type="ECO:0000313" key="6">
    <source>
        <dbReference type="Proteomes" id="UP000077271"/>
    </source>
</evidence>
<organism evidence="5 6">
    <name type="scientific">Domibacillus aminovorans</name>
    <dbReference type="NCBI Taxonomy" id="29332"/>
    <lineage>
        <taxon>Bacteria</taxon>
        <taxon>Bacillati</taxon>
        <taxon>Bacillota</taxon>
        <taxon>Bacilli</taxon>
        <taxon>Bacillales</taxon>
        <taxon>Bacillaceae</taxon>
        <taxon>Domibacillus</taxon>
    </lineage>
</organism>
<sequence length="368" mass="40939">MTPRIEINLGKLAHNAEKLFNLYASKEIGLMGVTKVVCGQPEIANVLVNKGIRLLADSKIINLKKMRDAGIQAEFILLRTPALSEIELVIKYADISMNTEIAVMKSLSETAIRNKKVHKIILMIEMGDLREGIMPLDLDWHVQEVLKLPGIKMVGIGANFSCFGGVKPNNEKMRTLSSLAIQVERKFALPLLYVSGGNSANYNWFMTAENRGLINNLRLGESIFLGRETLGRKRIPELFTDVFTFISEVIESKIKSSVPDGEIGQNAFGISPTWQDRGHIRRAILGVGIQDVLVSGLIPKLDIDILGSSSDHTILDAKKVDLKVGDEVAFNLDYGALLSVMTSPYVMKKYIQPIYDERKIAREFLALR</sequence>
<evidence type="ECO:0000259" key="4">
    <source>
        <dbReference type="Pfam" id="PF01168"/>
    </source>
</evidence>